<protein>
    <submittedName>
        <fullName evidence="4">Pilus assembly protein</fullName>
    </submittedName>
</protein>
<dbReference type="AlphaFoldDB" id="A0A183F0V6"/>
<sequence length="45" mass="5120">MRSGEKRSRGRPGPDRNKCDEPEQKADVRRKTIGDNVSVCLLNFC</sequence>
<feature type="region of interest" description="Disordered" evidence="1">
    <location>
        <begin position="1"/>
        <end position="27"/>
    </location>
</feature>
<dbReference type="Proteomes" id="UP000271098">
    <property type="component" value="Unassembled WGS sequence"/>
</dbReference>
<proteinExistence type="predicted"/>
<evidence type="ECO:0000256" key="1">
    <source>
        <dbReference type="SAM" id="MobiDB-lite"/>
    </source>
</evidence>
<dbReference type="EMBL" id="UYRT01114892">
    <property type="protein sequence ID" value="VDN49571.1"/>
    <property type="molecule type" value="Genomic_DNA"/>
</dbReference>
<gene>
    <name evidence="2" type="ORF">GPUH_LOCUS26847</name>
</gene>
<accession>A0A183F0V6</accession>
<keyword evidence="3" id="KW-1185">Reference proteome</keyword>
<evidence type="ECO:0000313" key="3">
    <source>
        <dbReference type="Proteomes" id="UP000271098"/>
    </source>
</evidence>
<reference evidence="4" key="1">
    <citation type="submission" date="2016-06" db="UniProtKB">
        <authorList>
            <consortium name="WormBaseParasite"/>
        </authorList>
    </citation>
    <scope>IDENTIFICATION</scope>
</reference>
<evidence type="ECO:0000313" key="4">
    <source>
        <dbReference type="WBParaSite" id="GPUH_0002687701-mRNA-1"/>
    </source>
</evidence>
<name>A0A183F0V6_9BILA</name>
<evidence type="ECO:0000313" key="2">
    <source>
        <dbReference type="EMBL" id="VDN49571.1"/>
    </source>
</evidence>
<reference evidence="2 3" key="2">
    <citation type="submission" date="2018-11" db="EMBL/GenBank/DDBJ databases">
        <authorList>
            <consortium name="Pathogen Informatics"/>
        </authorList>
    </citation>
    <scope>NUCLEOTIDE SEQUENCE [LARGE SCALE GENOMIC DNA]</scope>
</reference>
<dbReference type="WBParaSite" id="GPUH_0002687701-mRNA-1">
    <property type="protein sequence ID" value="GPUH_0002687701-mRNA-1"/>
    <property type="gene ID" value="GPUH_0002687701"/>
</dbReference>
<organism evidence="4">
    <name type="scientific">Gongylonema pulchrum</name>
    <dbReference type="NCBI Taxonomy" id="637853"/>
    <lineage>
        <taxon>Eukaryota</taxon>
        <taxon>Metazoa</taxon>
        <taxon>Ecdysozoa</taxon>
        <taxon>Nematoda</taxon>
        <taxon>Chromadorea</taxon>
        <taxon>Rhabditida</taxon>
        <taxon>Spirurina</taxon>
        <taxon>Spiruromorpha</taxon>
        <taxon>Spiruroidea</taxon>
        <taxon>Gongylonematidae</taxon>
        <taxon>Gongylonema</taxon>
    </lineage>
</organism>